<evidence type="ECO:0000313" key="1">
    <source>
        <dbReference type="EMBL" id="GAG30997.1"/>
    </source>
</evidence>
<dbReference type="EMBL" id="BARS01049259">
    <property type="protein sequence ID" value="GAG30997.1"/>
    <property type="molecule type" value="Genomic_DNA"/>
</dbReference>
<name>X0X6J5_9ZZZZ</name>
<organism evidence="1">
    <name type="scientific">marine sediment metagenome</name>
    <dbReference type="NCBI Taxonomy" id="412755"/>
    <lineage>
        <taxon>unclassified sequences</taxon>
        <taxon>metagenomes</taxon>
        <taxon>ecological metagenomes</taxon>
    </lineage>
</organism>
<protein>
    <submittedName>
        <fullName evidence="1">Uncharacterized protein</fullName>
    </submittedName>
</protein>
<reference evidence="1" key="1">
    <citation type="journal article" date="2014" name="Front. Microbiol.">
        <title>High frequency of phylogenetically diverse reductive dehalogenase-homologous genes in deep subseafloor sedimentary metagenomes.</title>
        <authorList>
            <person name="Kawai M."/>
            <person name="Futagami T."/>
            <person name="Toyoda A."/>
            <person name="Takaki Y."/>
            <person name="Nishi S."/>
            <person name="Hori S."/>
            <person name="Arai W."/>
            <person name="Tsubouchi T."/>
            <person name="Morono Y."/>
            <person name="Uchiyama I."/>
            <person name="Ito T."/>
            <person name="Fujiyama A."/>
            <person name="Inagaki F."/>
            <person name="Takami H."/>
        </authorList>
    </citation>
    <scope>NUCLEOTIDE SEQUENCE</scope>
    <source>
        <strain evidence="1">Expedition CK06-06</strain>
    </source>
</reference>
<gene>
    <name evidence="1" type="ORF">S01H1_73703</name>
</gene>
<accession>X0X6J5</accession>
<comment type="caution">
    <text evidence="1">The sequence shown here is derived from an EMBL/GenBank/DDBJ whole genome shotgun (WGS) entry which is preliminary data.</text>
</comment>
<dbReference type="AlphaFoldDB" id="X0X6J5"/>
<sequence length="72" mass="8249">MYIMFGSSLFFGSVCHGIMLSSWFKHLRTISSNLWCWKKSPRRILDLGSEDGHSEVEVEVQVETIGDTARIE</sequence>
<proteinExistence type="predicted"/>